<dbReference type="OrthoDB" id="5499180at2"/>
<keyword evidence="2" id="KW-0285">Flavoprotein</keyword>
<evidence type="ECO:0000256" key="4">
    <source>
        <dbReference type="ARBA" id="ARBA00023002"/>
    </source>
</evidence>
<dbReference type="AlphaFoldDB" id="A0A1H7VL08"/>
<evidence type="ECO:0000256" key="3">
    <source>
        <dbReference type="ARBA" id="ARBA00022827"/>
    </source>
</evidence>
<gene>
    <name evidence="7" type="ORF">SAMN05444354_111156</name>
</gene>
<dbReference type="InterPro" id="IPR050493">
    <property type="entry name" value="FAD-dep_Monooxygenase_BioMet"/>
</dbReference>
<dbReference type="PRINTS" id="PR00420">
    <property type="entry name" value="RNGMNOXGNASE"/>
</dbReference>
<evidence type="ECO:0000256" key="1">
    <source>
        <dbReference type="ARBA" id="ARBA00001974"/>
    </source>
</evidence>
<reference evidence="8" key="1">
    <citation type="submission" date="2016-10" db="EMBL/GenBank/DDBJ databases">
        <authorList>
            <person name="Varghese N."/>
            <person name="Submissions S."/>
        </authorList>
    </citation>
    <scope>NUCLEOTIDE SEQUENCE [LARGE SCALE GENOMIC DNA]</scope>
    <source>
        <strain evidence="8">DSM 17044</strain>
    </source>
</reference>
<evidence type="ECO:0000313" key="8">
    <source>
        <dbReference type="Proteomes" id="UP000182719"/>
    </source>
</evidence>
<feature type="domain" description="FAD-binding" evidence="6">
    <location>
        <begin position="6"/>
        <end position="342"/>
    </location>
</feature>
<evidence type="ECO:0000259" key="6">
    <source>
        <dbReference type="Pfam" id="PF01494"/>
    </source>
</evidence>
<accession>A0A1H7VL08</accession>
<dbReference type="PANTHER" id="PTHR13789:SF318">
    <property type="entry name" value="GERANYLGERANYL DIPHOSPHATE REDUCTASE"/>
    <property type="match status" value="1"/>
</dbReference>
<organism evidence="7 8">
    <name type="scientific">Stigmatella aurantiaca</name>
    <dbReference type="NCBI Taxonomy" id="41"/>
    <lineage>
        <taxon>Bacteria</taxon>
        <taxon>Pseudomonadati</taxon>
        <taxon>Myxococcota</taxon>
        <taxon>Myxococcia</taxon>
        <taxon>Myxococcales</taxon>
        <taxon>Cystobacterineae</taxon>
        <taxon>Archangiaceae</taxon>
        <taxon>Stigmatella</taxon>
    </lineage>
</organism>
<dbReference type="PANTHER" id="PTHR13789">
    <property type="entry name" value="MONOOXYGENASE"/>
    <property type="match status" value="1"/>
</dbReference>
<dbReference type="InterPro" id="IPR036188">
    <property type="entry name" value="FAD/NAD-bd_sf"/>
</dbReference>
<comment type="cofactor">
    <cofactor evidence="1">
        <name>FAD</name>
        <dbReference type="ChEBI" id="CHEBI:57692"/>
    </cofactor>
</comment>
<dbReference type="SUPFAM" id="SSF51905">
    <property type="entry name" value="FAD/NAD(P)-binding domain"/>
    <property type="match status" value="1"/>
</dbReference>
<dbReference type="InterPro" id="IPR002938">
    <property type="entry name" value="FAD-bd"/>
</dbReference>
<keyword evidence="3" id="KW-0274">FAD</keyword>
<protein>
    <submittedName>
        <fullName evidence="7">Salicylate hydroxylase</fullName>
    </submittedName>
</protein>
<dbReference type="SUPFAM" id="SSF54373">
    <property type="entry name" value="FAD-linked reductases, C-terminal domain"/>
    <property type="match status" value="1"/>
</dbReference>
<proteinExistence type="predicted"/>
<dbReference type="GO" id="GO:0004497">
    <property type="term" value="F:monooxygenase activity"/>
    <property type="evidence" value="ECO:0007669"/>
    <property type="project" value="UniProtKB-KW"/>
</dbReference>
<evidence type="ECO:0000256" key="5">
    <source>
        <dbReference type="ARBA" id="ARBA00023033"/>
    </source>
</evidence>
<evidence type="ECO:0000313" key="7">
    <source>
        <dbReference type="EMBL" id="SEM09913.1"/>
    </source>
</evidence>
<dbReference type="EMBL" id="FOAP01000011">
    <property type="protein sequence ID" value="SEM09913.1"/>
    <property type="molecule type" value="Genomic_DNA"/>
</dbReference>
<dbReference type="GO" id="GO:0071949">
    <property type="term" value="F:FAD binding"/>
    <property type="evidence" value="ECO:0007669"/>
    <property type="project" value="InterPro"/>
</dbReference>
<dbReference type="Proteomes" id="UP000182719">
    <property type="component" value="Unassembled WGS sequence"/>
</dbReference>
<dbReference type="RefSeq" id="WP_075008413.1">
    <property type="nucleotide sequence ID" value="NZ_FOAP01000011.1"/>
</dbReference>
<dbReference type="Gene3D" id="3.50.50.60">
    <property type="entry name" value="FAD/NAD(P)-binding domain"/>
    <property type="match status" value="1"/>
</dbReference>
<keyword evidence="8" id="KW-1185">Reference proteome</keyword>
<keyword evidence="4" id="KW-0560">Oxidoreductase</keyword>
<keyword evidence="5" id="KW-0503">Monooxygenase</keyword>
<name>A0A1H7VL08_STIAU</name>
<evidence type="ECO:0000256" key="2">
    <source>
        <dbReference type="ARBA" id="ARBA00022630"/>
    </source>
</evidence>
<dbReference type="Pfam" id="PF01494">
    <property type="entry name" value="FAD_binding_3"/>
    <property type="match status" value="1"/>
</dbReference>
<sequence length="409" mass="45240">MSCPRILIAGGGIGGLAAALALRRAGFEPRVFEQAARLQPVGAGIQMSPNATRALLQLGCGEHLRAAAVAPESLEVRSWNTGRRIFSTPLGERCLQEYGAPYYHVHRADLHAVLLKALGQEPLHLSARCTGFVEEDGGVRVDFADGSSQWADLLIGADGIHSAVRTAAFGPERPRFSGYAAFRAVLPAERIQGLRLQRNLTSWWGPGRHFMHYFISGGRQLNCVAVVPAKTWPLESWSAQGTSSEFLSEFQGWHPAVLEMIRATEQVFKWALYDREPLPRWSRGHVTLLGDAAHPMLPFQAQGGAQAIEDAVVLAGCLSRSAGRPREALEEYERLRKPRTSRIQGVSRGSAELFHLARPVQVLRRNTQLRLTHRFRPGRLAHRMDWLYAHDALAEASAAAREESTHERH</sequence>